<dbReference type="Pfam" id="PF03473">
    <property type="entry name" value="MOSC"/>
    <property type="match status" value="1"/>
</dbReference>
<accession>A0A6B2KTC5</accession>
<dbReference type="PANTHER" id="PTHR14237">
    <property type="entry name" value="MOLYBDOPTERIN COFACTOR SULFURASE MOSC"/>
    <property type="match status" value="1"/>
</dbReference>
<evidence type="ECO:0000313" key="2">
    <source>
        <dbReference type="EMBL" id="NDV13492.1"/>
    </source>
</evidence>
<evidence type="ECO:0000313" key="3">
    <source>
        <dbReference type="Proteomes" id="UP000482578"/>
    </source>
</evidence>
<comment type="caution">
    <text evidence="2">The sequence shown here is derived from an EMBL/GenBank/DDBJ whole genome shotgun (WGS) entry which is preliminary data.</text>
</comment>
<dbReference type="InterPro" id="IPR005303">
    <property type="entry name" value="MOCOS_middle"/>
</dbReference>
<dbReference type="GO" id="GO:0030170">
    <property type="term" value="F:pyridoxal phosphate binding"/>
    <property type="evidence" value="ECO:0007669"/>
    <property type="project" value="InterPro"/>
</dbReference>
<dbReference type="Proteomes" id="UP000482578">
    <property type="component" value="Unassembled WGS sequence"/>
</dbReference>
<proteinExistence type="predicted"/>
<dbReference type="EMBL" id="JAAGAA010000010">
    <property type="protein sequence ID" value="NDV13492.1"/>
    <property type="molecule type" value="Genomic_DNA"/>
</dbReference>
<organism evidence="2 3">
    <name type="scientific">Crenobacter caeni</name>
    <dbReference type="NCBI Taxonomy" id="2705474"/>
    <lineage>
        <taxon>Bacteria</taxon>
        <taxon>Pseudomonadati</taxon>
        <taxon>Pseudomonadota</taxon>
        <taxon>Betaproteobacteria</taxon>
        <taxon>Neisseriales</taxon>
        <taxon>Neisseriaceae</taxon>
        <taxon>Crenobacter</taxon>
    </lineage>
</organism>
<keyword evidence="3" id="KW-1185">Reference proteome</keyword>
<dbReference type="PROSITE" id="PS51340">
    <property type="entry name" value="MOSC"/>
    <property type="match status" value="1"/>
</dbReference>
<sequence>MPTLAELYVYPLKSCRGNAVARALATPTGLLHDREWLLATPEGDFITARSDPQLVSVTAELWPGMVLFSAPGQPPVAALATRYTEHARAKVWGDAFDARHGDARVDAWFSELVGRPCRLLWLGETSQRRREALREPLSFADGYPYLLANRASLAALNAAIAPPVPMRALRPNLVVDGALPWAEDGWRRLRIGEVEFEVASPCTRCVLTTIDPDTARRRTDGEPLKTLARERRYADGVHFGINLVARNAGVLETGARVEIIA</sequence>
<name>A0A6B2KTC5_9NEIS</name>
<dbReference type="GO" id="GO:0030151">
    <property type="term" value="F:molybdenum ion binding"/>
    <property type="evidence" value="ECO:0007669"/>
    <property type="project" value="InterPro"/>
</dbReference>
<dbReference type="InterPro" id="IPR005302">
    <property type="entry name" value="MoCF_Sase_C"/>
</dbReference>
<gene>
    <name evidence="2" type="ORF">GZH52_11930</name>
</gene>
<dbReference type="SUPFAM" id="SSF141673">
    <property type="entry name" value="MOSC N-terminal domain-like"/>
    <property type="match status" value="1"/>
</dbReference>
<dbReference type="Pfam" id="PF03476">
    <property type="entry name" value="MOSC_N"/>
    <property type="match status" value="1"/>
</dbReference>
<dbReference type="RefSeq" id="WP_163316685.1">
    <property type="nucleotide sequence ID" value="NZ_JAAGAA010000010.1"/>
</dbReference>
<dbReference type="PANTHER" id="PTHR14237:SF19">
    <property type="entry name" value="MITOCHONDRIAL AMIDOXIME REDUCING COMPONENT 1"/>
    <property type="match status" value="1"/>
</dbReference>
<dbReference type="SUPFAM" id="SSF50800">
    <property type="entry name" value="PK beta-barrel domain-like"/>
    <property type="match status" value="1"/>
</dbReference>
<reference evidence="2 3" key="1">
    <citation type="submission" date="2020-02" db="EMBL/GenBank/DDBJ databases">
        <authorList>
            <person name="Yang Z."/>
        </authorList>
    </citation>
    <scope>NUCLEOTIDE SEQUENCE [LARGE SCALE GENOMIC DNA]</scope>
    <source>
        <strain evidence="2 3">HX-7-9</strain>
    </source>
</reference>
<evidence type="ECO:0000259" key="1">
    <source>
        <dbReference type="PROSITE" id="PS51340"/>
    </source>
</evidence>
<dbReference type="AlphaFoldDB" id="A0A6B2KTC5"/>
<feature type="domain" description="MOSC" evidence="1">
    <location>
        <begin position="117"/>
        <end position="260"/>
    </location>
</feature>
<dbReference type="GO" id="GO:0003824">
    <property type="term" value="F:catalytic activity"/>
    <property type="evidence" value="ECO:0007669"/>
    <property type="project" value="InterPro"/>
</dbReference>
<dbReference type="InterPro" id="IPR011037">
    <property type="entry name" value="Pyrv_Knase-like_insert_dom_sf"/>
</dbReference>
<protein>
    <submittedName>
        <fullName evidence="2">MOSC domain-containing protein</fullName>
    </submittedName>
</protein>